<name>A0A947CWF9_HYDSH</name>
<proteinExistence type="predicted"/>
<dbReference type="Pfam" id="PF14620">
    <property type="entry name" value="YPEB_PepSY1-2"/>
    <property type="match status" value="1"/>
</dbReference>
<evidence type="ECO:0000313" key="4">
    <source>
        <dbReference type="Proteomes" id="UP000748108"/>
    </source>
</evidence>
<dbReference type="GO" id="GO:0009847">
    <property type="term" value="P:spore germination"/>
    <property type="evidence" value="ECO:0007669"/>
    <property type="project" value="InterPro"/>
</dbReference>
<feature type="domain" description="Sporulation protein YpeB N-terminal" evidence="2">
    <location>
        <begin position="29"/>
        <end position="164"/>
    </location>
</feature>
<evidence type="ECO:0000259" key="1">
    <source>
        <dbReference type="Pfam" id="PF14620"/>
    </source>
</evidence>
<sequence>MRRSTWWTAAALVASLIVSLSWGYRESREKTALLIRAENAYQHHFADLVSTVDDLHDALGRAVATNGAGPQSATLAAVWRLANAAQNAAGGLPLSLVPLGETERFLSRIGEFAYQLLRRDVHAHPLTPEERRTLLELYRASGRVRAELEKLQESVYTRKLRWMDVEQALAQAELKEDHGLIDGLRSLGSESETFLNMDLGPLPASGAERREAALRRLGQEIKPIPPAEAVERARSLLGLPDGIRGEAVAVHDAAPLYDVTFSPDQDVTVTAELLGDGRLLWWMKSRPFGPARYSPEQGRVRAERALRATGHPAMVLVRSEVEDGIGTYTFVPTAGAVRLYPEAVVVVVALDDGEVVGLNRSDYVLFHREKRPPLRPILSREAAQKKLAPDFRVEASELALIVGETGKEVLTYAFTGSLGGSRYRIFVNADTGLEESVEILSGSGEGEER</sequence>
<evidence type="ECO:0000259" key="2">
    <source>
        <dbReference type="Pfam" id="PF20769"/>
    </source>
</evidence>
<dbReference type="AlphaFoldDB" id="A0A947CWF9"/>
<gene>
    <name evidence="3" type="ORF">KM312_06870</name>
</gene>
<dbReference type="Pfam" id="PF20769">
    <property type="entry name" value="YPEB_N"/>
    <property type="match status" value="1"/>
</dbReference>
<evidence type="ECO:0000313" key="3">
    <source>
        <dbReference type="EMBL" id="MBT9282362.1"/>
    </source>
</evidence>
<reference evidence="3" key="1">
    <citation type="journal article" date="2021" name="Microbiology">
        <title>Metagenomic Analysis of the Microbial Community in the Underground Coal Fire Area (Kemerovo Region, Russia) Revealed Predominance of Thermophilic Members of the Phyla Deinococcus-thermus, Aquificae, and Firmicutes.</title>
        <authorList>
            <person name="Kadnikov V."/>
            <person name="Mardanov A.V."/>
            <person name="Beletsky A.V."/>
            <person name="Karnachuk O.V."/>
            <person name="Ravin N.V."/>
        </authorList>
    </citation>
    <scope>NUCLEOTIDE SEQUENCE</scope>
    <source>
        <strain evidence="3">RBS10-49</strain>
    </source>
</reference>
<dbReference type="Proteomes" id="UP000748108">
    <property type="component" value="Unassembled WGS sequence"/>
</dbReference>
<feature type="domain" description="Sporulation protein YpeB PepSY1 and PepSY2" evidence="1">
    <location>
        <begin position="220"/>
        <end position="370"/>
    </location>
</feature>
<organism evidence="3 4">
    <name type="scientific">Hydrogenibacillus schlegelii</name>
    <name type="common">Bacillus schlegelii</name>
    <dbReference type="NCBI Taxonomy" id="1484"/>
    <lineage>
        <taxon>Bacteria</taxon>
        <taxon>Bacillati</taxon>
        <taxon>Bacillota</taxon>
        <taxon>Bacilli</taxon>
        <taxon>Bacillales</taxon>
        <taxon>Bacillales Family X. Incertae Sedis</taxon>
        <taxon>Hydrogenibacillus</taxon>
    </lineage>
</organism>
<comment type="caution">
    <text evidence="3">The sequence shown here is derived from an EMBL/GenBank/DDBJ whole genome shotgun (WGS) entry which is preliminary data.</text>
</comment>
<dbReference type="EMBL" id="JAHHQF010000055">
    <property type="protein sequence ID" value="MBT9282362.1"/>
    <property type="molecule type" value="Genomic_DNA"/>
</dbReference>
<protein>
    <submittedName>
        <fullName evidence="3">Germination protein YpeB</fullName>
    </submittedName>
</protein>
<dbReference type="InterPro" id="IPR014239">
    <property type="entry name" value="YpeB_PepSY1-2"/>
</dbReference>
<dbReference type="InterPro" id="IPR048402">
    <property type="entry name" value="YpeB_N"/>
</dbReference>
<accession>A0A947CWF9</accession>